<sequence length="140" mass="15845">MAQLLVPPGPDSFRPFCPESLAAIERRIAEEEARRPRVDHRSDIDDENGPKPNSDLEAGKTLPFIYGDVPSSFVSTPLDDLDTFFSNQKTFIVLNRGKTIFRFNATPACYILSPFNPLRRIAISVLVHSYPFIYMKTLKV</sequence>
<protein>
    <submittedName>
        <fullName evidence="2">Uncharacterized protein</fullName>
    </submittedName>
</protein>
<feature type="compositionally biased region" description="Basic and acidic residues" evidence="1">
    <location>
        <begin position="32"/>
        <end position="43"/>
    </location>
</feature>
<dbReference type="AlphaFoldDB" id="A0ABD0XNL5"/>
<evidence type="ECO:0000313" key="2">
    <source>
        <dbReference type="EMBL" id="KAL1021927.1"/>
    </source>
</evidence>
<accession>A0ABD0XNL5</accession>
<evidence type="ECO:0000313" key="3">
    <source>
        <dbReference type="Proteomes" id="UP001557470"/>
    </source>
</evidence>
<reference evidence="2 3" key="1">
    <citation type="submission" date="2024-06" db="EMBL/GenBank/DDBJ databases">
        <authorList>
            <person name="Pan Q."/>
            <person name="Wen M."/>
            <person name="Jouanno E."/>
            <person name="Zahm M."/>
            <person name="Klopp C."/>
            <person name="Cabau C."/>
            <person name="Louis A."/>
            <person name="Berthelot C."/>
            <person name="Parey E."/>
            <person name="Roest Crollius H."/>
            <person name="Montfort J."/>
            <person name="Robinson-Rechavi M."/>
            <person name="Bouchez O."/>
            <person name="Lampietro C."/>
            <person name="Lopez Roques C."/>
            <person name="Donnadieu C."/>
            <person name="Postlethwait J."/>
            <person name="Bobe J."/>
            <person name="Verreycken H."/>
            <person name="Guiguen Y."/>
        </authorList>
    </citation>
    <scope>NUCLEOTIDE SEQUENCE [LARGE SCALE GENOMIC DNA]</scope>
    <source>
        <strain evidence="2">Up_M1</strain>
        <tissue evidence="2">Testis</tissue>
    </source>
</reference>
<feature type="region of interest" description="Disordered" evidence="1">
    <location>
        <begin position="32"/>
        <end position="58"/>
    </location>
</feature>
<organism evidence="2 3">
    <name type="scientific">Umbra pygmaea</name>
    <name type="common">Eastern mudminnow</name>
    <dbReference type="NCBI Taxonomy" id="75934"/>
    <lineage>
        <taxon>Eukaryota</taxon>
        <taxon>Metazoa</taxon>
        <taxon>Chordata</taxon>
        <taxon>Craniata</taxon>
        <taxon>Vertebrata</taxon>
        <taxon>Euteleostomi</taxon>
        <taxon>Actinopterygii</taxon>
        <taxon>Neopterygii</taxon>
        <taxon>Teleostei</taxon>
        <taxon>Protacanthopterygii</taxon>
        <taxon>Esociformes</taxon>
        <taxon>Umbridae</taxon>
        <taxon>Umbra</taxon>
    </lineage>
</organism>
<dbReference type="EMBL" id="JAGEUA010000001">
    <property type="protein sequence ID" value="KAL1021927.1"/>
    <property type="molecule type" value="Genomic_DNA"/>
</dbReference>
<comment type="caution">
    <text evidence="2">The sequence shown here is derived from an EMBL/GenBank/DDBJ whole genome shotgun (WGS) entry which is preliminary data.</text>
</comment>
<dbReference type="Proteomes" id="UP001557470">
    <property type="component" value="Unassembled WGS sequence"/>
</dbReference>
<name>A0ABD0XNL5_UMBPY</name>
<proteinExistence type="predicted"/>
<gene>
    <name evidence="2" type="ORF">UPYG_G00020010</name>
</gene>
<keyword evidence="3" id="KW-1185">Reference proteome</keyword>
<evidence type="ECO:0000256" key="1">
    <source>
        <dbReference type="SAM" id="MobiDB-lite"/>
    </source>
</evidence>